<keyword evidence="4" id="KW-0227">DNA damage</keyword>
<accession>A0A7W4YWE7</accession>
<dbReference type="AlphaFoldDB" id="A0A7W4YWE7"/>
<keyword evidence="2 8" id="KW-0489">Methyltransferase</keyword>
<evidence type="ECO:0000256" key="1">
    <source>
        <dbReference type="ARBA" id="ARBA00001286"/>
    </source>
</evidence>
<dbReference type="Gene3D" id="1.10.10.10">
    <property type="entry name" value="Winged helix-like DNA-binding domain superfamily/Winged helix DNA-binding domain"/>
    <property type="match status" value="1"/>
</dbReference>
<dbReference type="NCBIfam" id="TIGR00589">
    <property type="entry name" value="ogt"/>
    <property type="match status" value="1"/>
</dbReference>
<feature type="domain" description="Methylated-DNA-[protein]-cysteine S-methyltransferase DNA binding" evidence="7">
    <location>
        <begin position="96"/>
        <end position="176"/>
    </location>
</feature>
<dbReference type="Gene3D" id="3.30.160.70">
    <property type="entry name" value="Methylated DNA-protein cysteine methyltransferase domain"/>
    <property type="match status" value="1"/>
</dbReference>
<dbReference type="Proteomes" id="UP000532010">
    <property type="component" value="Unassembled WGS sequence"/>
</dbReference>
<organism evidence="8 9">
    <name type="scientific">Microvirga lupini</name>
    <dbReference type="NCBI Taxonomy" id="420324"/>
    <lineage>
        <taxon>Bacteria</taxon>
        <taxon>Pseudomonadati</taxon>
        <taxon>Pseudomonadota</taxon>
        <taxon>Alphaproteobacteria</taxon>
        <taxon>Hyphomicrobiales</taxon>
        <taxon>Methylobacteriaceae</taxon>
        <taxon>Microvirga</taxon>
    </lineage>
</organism>
<comment type="caution">
    <text evidence="8">The sequence shown here is derived from an EMBL/GenBank/DDBJ whole genome shotgun (WGS) entry which is preliminary data.</text>
</comment>
<evidence type="ECO:0000256" key="2">
    <source>
        <dbReference type="ARBA" id="ARBA00022603"/>
    </source>
</evidence>
<evidence type="ECO:0000259" key="7">
    <source>
        <dbReference type="Pfam" id="PF01035"/>
    </source>
</evidence>
<protein>
    <submittedName>
        <fullName evidence="8">Methylated-DNA-[protein]-cysteine S-methyltransferase</fullName>
        <ecNumber evidence="8">2.1.1.63</ecNumber>
    </submittedName>
</protein>
<reference evidence="8 9" key="1">
    <citation type="submission" date="2020-08" db="EMBL/GenBank/DDBJ databases">
        <title>The Agave Microbiome: Exploring the role of microbial communities in plant adaptations to desert environments.</title>
        <authorList>
            <person name="Partida-Martinez L.P."/>
        </authorList>
    </citation>
    <scope>NUCLEOTIDE SEQUENCE [LARGE SCALE GENOMIC DNA]</scope>
    <source>
        <strain evidence="8 9">AT3.9</strain>
    </source>
</reference>
<keyword evidence="3 8" id="KW-0808">Transferase</keyword>
<dbReference type="CDD" id="cd06445">
    <property type="entry name" value="ATase"/>
    <property type="match status" value="1"/>
</dbReference>
<dbReference type="EC" id="2.1.1.63" evidence="8"/>
<evidence type="ECO:0000313" key="9">
    <source>
        <dbReference type="Proteomes" id="UP000532010"/>
    </source>
</evidence>
<name>A0A7W4YWE7_9HYPH</name>
<dbReference type="PANTHER" id="PTHR10815">
    <property type="entry name" value="METHYLATED-DNA--PROTEIN-CYSTEINE METHYLTRANSFERASE"/>
    <property type="match status" value="1"/>
</dbReference>
<comment type="catalytic activity">
    <reaction evidence="6">
        <text>a 6-O-methyl-2'-deoxyguanosine in DNA + L-cysteinyl-[protein] = S-methyl-L-cysteinyl-[protein] + a 2'-deoxyguanosine in DNA</text>
        <dbReference type="Rhea" id="RHEA:24000"/>
        <dbReference type="Rhea" id="RHEA-COMP:10131"/>
        <dbReference type="Rhea" id="RHEA-COMP:10132"/>
        <dbReference type="Rhea" id="RHEA-COMP:11367"/>
        <dbReference type="Rhea" id="RHEA-COMP:11368"/>
        <dbReference type="ChEBI" id="CHEBI:29950"/>
        <dbReference type="ChEBI" id="CHEBI:82612"/>
        <dbReference type="ChEBI" id="CHEBI:85445"/>
        <dbReference type="ChEBI" id="CHEBI:85448"/>
        <dbReference type="EC" id="2.1.1.63"/>
    </reaction>
</comment>
<dbReference type="InterPro" id="IPR036388">
    <property type="entry name" value="WH-like_DNA-bd_sf"/>
</dbReference>
<dbReference type="InterPro" id="IPR036631">
    <property type="entry name" value="MGMT_N_sf"/>
</dbReference>
<dbReference type="PANTHER" id="PTHR10815:SF5">
    <property type="entry name" value="METHYLATED-DNA--PROTEIN-CYSTEINE METHYLTRANSFERASE"/>
    <property type="match status" value="1"/>
</dbReference>
<dbReference type="GO" id="GO:0006281">
    <property type="term" value="P:DNA repair"/>
    <property type="evidence" value="ECO:0007669"/>
    <property type="project" value="UniProtKB-KW"/>
</dbReference>
<dbReference type="SUPFAM" id="SSF46767">
    <property type="entry name" value="Methylated DNA-protein cysteine methyltransferase, C-terminal domain"/>
    <property type="match status" value="1"/>
</dbReference>
<proteinExistence type="predicted"/>
<dbReference type="Pfam" id="PF01035">
    <property type="entry name" value="DNA_binding_1"/>
    <property type="match status" value="1"/>
</dbReference>
<evidence type="ECO:0000256" key="4">
    <source>
        <dbReference type="ARBA" id="ARBA00022763"/>
    </source>
</evidence>
<comment type="catalytic activity">
    <reaction evidence="1">
        <text>a 4-O-methyl-thymidine in DNA + L-cysteinyl-[protein] = a thymidine in DNA + S-methyl-L-cysteinyl-[protein]</text>
        <dbReference type="Rhea" id="RHEA:53428"/>
        <dbReference type="Rhea" id="RHEA-COMP:10131"/>
        <dbReference type="Rhea" id="RHEA-COMP:10132"/>
        <dbReference type="Rhea" id="RHEA-COMP:13555"/>
        <dbReference type="Rhea" id="RHEA-COMP:13556"/>
        <dbReference type="ChEBI" id="CHEBI:29950"/>
        <dbReference type="ChEBI" id="CHEBI:82612"/>
        <dbReference type="ChEBI" id="CHEBI:137386"/>
        <dbReference type="ChEBI" id="CHEBI:137387"/>
        <dbReference type="EC" id="2.1.1.63"/>
    </reaction>
</comment>
<dbReference type="EMBL" id="JACHWB010000002">
    <property type="protein sequence ID" value="MBB3018876.1"/>
    <property type="molecule type" value="Genomic_DNA"/>
</dbReference>
<dbReference type="InterPro" id="IPR014048">
    <property type="entry name" value="MethylDNA_cys_MeTrfase_DNA-bd"/>
</dbReference>
<evidence type="ECO:0000256" key="3">
    <source>
        <dbReference type="ARBA" id="ARBA00022679"/>
    </source>
</evidence>
<keyword evidence="5" id="KW-0234">DNA repair</keyword>
<sequence length="190" mass="20668">MRIMQGHPSNPAFYTLFETAIGPCGLAWNERGVIGFQLPEDDESRTRGRLAKRFPGIMEAPPPPVIQNIIADVTALLQGEARDLSCVPLDMEGVTEFDRRVYEIARSIPPGRVLTYGEVAARLGINNARAIGQSLGRNPFAVIVPCHRVVAADGKLGGFSANGGSTTKRRLLAIEDARRDENPTLFDLIS</sequence>
<evidence type="ECO:0000256" key="5">
    <source>
        <dbReference type="ARBA" id="ARBA00023204"/>
    </source>
</evidence>
<dbReference type="GO" id="GO:0032259">
    <property type="term" value="P:methylation"/>
    <property type="evidence" value="ECO:0007669"/>
    <property type="project" value="UniProtKB-KW"/>
</dbReference>
<dbReference type="PROSITE" id="PS00374">
    <property type="entry name" value="MGMT"/>
    <property type="match status" value="1"/>
</dbReference>
<dbReference type="InterPro" id="IPR001497">
    <property type="entry name" value="MethylDNA_cys_MeTrfase_AS"/>
</dbReference>
<gene>
    <name evidence="8" type="ORF">FHR70_001930</name>
</gene>
<dbReference type="GO" id="GO:0003908">
    <property type="term" value="F:methylated-DNA-[protein]-cysteine S-methyltransferase activity"/>
    <property type="evidence" value="ECO:0007669"/>
    <property type="project" value="UniProtKB-EC"/>
</dbReference>
<dbReference type="SUPFAM" id="SSF53155">
    <property type="entry name" value="Methylated DNA-protein cysteine methyltransferase domain"/>
    <property type="match status" value="1"/>
</dbReference>
<dbReference type="InterPro" id="IPR036217">
    <property type="entry name" value="MethylDNA_cys_MeTrfase_DNAb"/>
</dbReference>
<evidence type="ECO:0000256" key="6">
    <source>
        <dbReference type="ARBA" id="ARBA00049348"/>
    </source>
</evidence>
<evidence type="ECO:0000313" key="8">
    <source>
        <dbReference type="EMBL" id="MBB3018876.1"/>
    </source>
</evidence>
<keyword evidence="9" id="KW-1185">Reference proteome</keyword>